<dbReference type="SUPFAM" id="SSF46626">
    <property type="entry name" value="Cytochrome c"/>
    <property type="match status" value="1"/>
</dbReference>
<dbReference type="InterPro" id="IPR036909">
    <property type="entry name" value="Cyt_c-like_dom_sf"/>
</dbReference>
<keyword evidence="1" id="KW-0732">Signal</keyword>
<name>A0ABW5DE26_9BACT</name>
<dbReference type="Proteomes" id="UP001597375">
    <property type="component" value="Unassembled WGS sequence"/>
</dbReference>
<reference evidence="6" key="1">
    <citation type="journal article" date="2019" name="Int. J. Syst. Evol. Microbiol.">
        <title>The Global Catalogue of Microorganisms (GCM) 10K type strain sequencing project: providing services to taxonomists for standard genome sequencing and annotation.</title>
        <authorList>
            <consortium name="The Broad Institute Genomics Platform"/>
            <consortium name="The Broad Institute Genome Sequencing Center for Infectious Disease"/>
            <person name="Wu L."/>
            <person name="Ma J."/>
        </authorList>
    </citation>
    <scope>NUCLEOTIDE SEQUENCE [LARGE SCALE GENOMIC DNA]</scope>
    <source>
        <strain evidence="6">CGMCC 4.7106</strain>
    </source>
</reference>
<protein>
    <submittedName>
        <fullName evidence="5">DUF1553 domain-containing protein</fullName>
    </submittedName>
</protein>
<dbReference type="PANTHER" id="PTHR35889">
    <property type="entry name" value="CYCLOINULO-OLIGOSACCHARIDE FRUCTANOTRANSFERASE-RELATED"/>
    <property type="match status" value="1"/>
</dbReference>
<dbReference type="InterPro" id="IPR011429">
    <property type="entry name" value="Cyt_c_Planctomycete-type"/>
</dbReference>
<evidence type="ECO:0000313" key="5">
    <source>
        <dbReference type="EMBL" id="MFD2257635.1"/>
    </source>
</evidence>
<proteinExistence type="predicted"/>
<dbReference type="Pfam" id="PF07635">
    <property type="entry name" value="PSCyt1"/>
    <property type="match status" value="1"/>
</dbReference>
<dbReference type="Pfam" id="PF07583">
    <property type="entry name" value="PSCyt2"/>
    <property type="match status" value="1"/>
</dbReference>
<dbReference type="InterPro" id="IPR022655">
    <property type="entry name" value="DUF1553"/>
</dbReference>
<dbReference type="Gene3D" id="2.60.120.200">
    <property type="match status" value="1"/>
</dbReference>
<dbReference type="InterPro" id="IPR011444">
    <property type="entry name" value="DUF1549"/>
</dbReference>
<accession>A0ABW5DE26</accession>
<dbReference type="EMBL" id="JBHUIT010000031">
    <property type="protein sequence ID" value="MFD2257635.1"/>
    <property type="molecule type" value="Genomic_DNA"/>
</dbReference>
<organism evidence="5 6">
    <name type="scientific">Luteolibacter algae</name>
    <dbReference type="NCBI Taxonomy" id="454151"/>
    <lineage>
        <taxon>Bacteria</taxon>
        <taxon>Pseudomonadati</taxon>
        <taxon>Verrucomicrobiota</taxon>
        <taxon>Verrucomicrobiia</taxon>
        <taxon>Verrucomicrobiales</taxon>
        <taxon>Verrucomicrobiaceae</taxon>
        <taxon>Luteolibacter</taxon>
    </lineage>
</organism>
<evidence type="ECO:0000313" key="6">
    <source>
        <dbReference type="Proteomes" id="UP001597375"/>
    </source>
</evidence>
<gene>
    <name evidence="5" type="ORF">ACFSSA_13210</name>
</gene>
<evidence type="ECO:0000256" key="1">
    <source>
        <dbReference type="SAM" id="SignalP"/>
    </source>
</evidence>
<feature type="chain" id="PRO_5045183023" evidence="1">
    <location>
        <begin position="24"/>
        <end position="1040"/>
    </location>
</feature>
<evidence type="ECO:0000259" key="2">
    <source>
        <dbReference type="Pfam" id="PF07583"/>
    </source>
</evidence>
<dbReference type="RefSeq" id="WP_386820960.1">
    <property type="nucleotide sequence ID" value="NZ_JBHUIT010000031.1"/>
</dbReference>
<keyword evidence="6" id="KW-1185">Reference proteome</keyword>
<feature type="signal peptide" evidence="1">
    <location>
        <begin position="1"/>
        <end position="23"/>
    </location>
</feature>
<feature type="domain" description="DUF1549" evidence="2">
    <location>
        <begin position="149"/>
        <end position="355"/>
    </location>
</feature>
<dbReference type="Pfam" id="PF13385">
    <property type="entry name" value="Laminin_G_3"/>
    <property type="match status" value="1"/>
</dbReference>
<evidence type="ECO:0000259" key="3">
    <source>
        <dbReference type="Pfam" id="PF07587"/>
    </source>
</evidence>
<comment type="caution">
    <text evidence="5">The sequence shown here is derived from an EMBL/GenBank/DDBJ whole genome shotgun (WGS) entry which is preliminary data.</text>
</comment>
<dbReference type="SUPFAM" id="SSF49899">
    <property type="entry name" value="Concanavalin A-like lectins/glucanases"/>
    <property type="match status" value="1"/>
</dbReference>
<dbReference type="PANTHER" id="PTHR35889:SF3">
    <property type="entry name" value="F-BOX DOMAIN-CONTAINING PROTEIN"/>
    <property type="match status" value="1"/>
</dbReference>
<dbReference type="InterPro" id="IPR013320">
    <property type="entry name" value="ConA-like_dom_sf"/>
</dbReference>
<sequence>MMKNSIFHILSLSAAALSAQAGAKEISFNRDIRPILSDRCFKCHGPDAENQKSDFRLDTREHAIEDLGGYFGIVPGDLENSEVHHLIRSEHDDEIMPPADSNLRLSDAEKDIIDEWIKQGAQFDKHWSLKELPAEIPVPAAESDWARNEIDRFIEAGFKENKVTPAPESPREKWLRRVYFDLTGLPPSPEDIAGFLSDDSPDAYEKVTDRLLNSSAYAERMTSEWLDVARYSDSYGYQRDRERFVWPWRDWVIDSFQKNMPYDEFITLQLAGDLLPDASPETILPTAFNRLHGHEMEGGIVLEEYRMEYIADRINTFSYAFLGLTMECCRCHDHKYDPLPTKDYYSLGSFFANIDETGLISYFSDASPSPSMPISTPEIDAQIAAGEERVTELETQLLNMRESSETAAAFAEWSAKGEFGESPGLIAKLSFDELKDNHLVNDVAPDAPVKTPSANVLVPGVNGNAIRFTGDDMTEIKDVGHFTRAHPFSGSAWVKPKQISARENLFGRTGGADDAASIGYEFLLLDGKPTASVIHFWPGNGMRVQAKQAIKAGEWQHLTVTYDGSSKASGLKIFLNGEPMELEVLKDNLAGQTHIWTGKRQGIALGERFRDRGFINGEMDDFHFYERTISPLEARALYLQQELAEVAKVDESAGFDYFFSAIYTPAVKLRKQLYEARNHVNEIADARPAVTVMRELPEPKPAFILERGVYDNHGEPVTANTPSALPPFPKDQPQNRLGLANWLLDPAHPLTARVTVNRYWQMIFGNGIVKTSEDFGSQGSLPTHPELLDWLARDFISHGWDVHHLLRQMVLSSTYRQSTLVDEETRERDPENEFFCRSNAQRLTGEMIRDNALAVSGLLVDKVGGPPVKPYELAVSFDPQKPDKGDGLYRRSLYTLWKRNAPAPILVTFDAPKRDVCSLKRAATVSPLQSLVTLNGPQFVEASRVLAAQLLKHHGKDREALISDAFVILTSRKPIDQEVKILNRLYDEQLEEFSANPKSTEGLLTTGEAPVSPELSQPDLAAATVVINTLINFDESLYQR</sequence>
<evidence type="ECO:0000259" key="4">
    <source>
        <dbReference type="Pfam" id="PF07635"/>
    </source>
</evidence>
<feature type="domain" description="DUF1553" evidence="3">
    <location>
        <begin position="735"/>
        <end position="985"/>
    </location>
</feature>
<feature type="domain" description="Cytochrome C Planctomycete-type" evidence="4">
    <location>
        <begin position="40"/>
        <end position="100"/>
    </location>
</feature>
<dbReference type="Pfam" id="PF07587">
    <property type="entry name" value="PSD1"/>
    <property type="match status" value="1"/>
</dbReference>